<dbReference type="RefSeq" id="WP_346783374.1">
    <property type="nucleotide sequence ID" value="NZ_JBDLBR010000001.1"/>
</dbReference>
<protein>
    <recommendedName>
        <fullName evidence="3">ANTAR domain-containing protein</fullName>
    </recommendedName>
</protein>
<comment type="caution">
    <text evidence="1">The sequence shown here is derived from an EMBL/GenBank/DDBJ whole genome shotgun (WGS) entry which is preliminary data.</text>
</comment>
<evidence type="ECO:0008006" key="3">
    <source>
        <dbReference type="Google" id="ProtNLM"/>
    </source>
</evidence>
<keyword evidence="2" id="KW-1185">Reference proteome</keyword>
<proteinExistence type="predicted"/>
<accession>A0ABV0CSQ9</accession>
<name>A0ABV0CSQ9_9SPHN</name>
<organism evidence="1 2">
    <name type="scientific">Aurantiacibacter flavus</name>
    <dbReference type="NCBI Taxonomy" id="3145232"/>
    <lineage>
        <taxon>Bacteria</taxon>
        <taxon>Pseudomonadati</taxon>
        <taxon>Pseudomonadota</taxon>
        <taxon>Alphaproteobacteria</taxon>
        <taxon>Sphingomonadales</taxon>
        <taxon>Erythrobacteraceae</taxon>
        <taxon>Aurantiacibacter</taxon>
    </lineage>
</organism>
<evidence type="ECO:0000313" key="1">
    <source>
        <dbReference type="EMBL" id="MEN7535913.1"/>
    </source>
</evidence>
<gene>
    <name evidence="1" type="ORF">ABDJ38_01850</name>
</gene>
<dbReference type="Proteomes" id="UP001484535">
    <property type="component" value="Unassembled WGS sequence"/>
</dbReference>
<dbReference type="EMBL" id="JBDLBR010000001">
    <property type="protein sequence ID" value="MEN7535913.1"/>
    <property type="molecule type" value="Genomic_DNA"/>
</dbReference>
<evidence type="ECO:0000313" key="2">
    <source>
        <dbReference type="Proteomes" id="UP001484535"/>
    </source>
</evidence>
<reference evidence="1 2" key="1">
    <citation type="submission" date="2024-05" db="EMBL/GenBank/DDBJ databases">
        <authorList>
            <person name="Park S."/>
        </authorList>
    </citation>
    <scope>NUCLEOTIDE SEQUENCE [LARGE SCALE GENOMIC DNA]</scope>
    <source>
        <strain evidence="1 2">DGU5</strain>
    </source>
</reference>
<sequence>MPDDDAGHEAGEFARGMYALSGDLDELIDDARRRVDRLGRQSSQLLDLLLDGYGREDIVAVMGIAPAQFDEARATMLAELDASSITDAIRIGICAAYRRPRDSSESPD</sequence>